<dbReference type="GO" id="GO:0003688">
    <property type="term" value="F:DNA replication origin binding"/>
    <property type="evidence" value="ECO:0007669"/>
    <property type="project" value="UniProtKB-UniRule"/>
</dbReference>
<evidence type="ECO:0000259" key="13">
    <source>
        <dbReference type="SMART" id="SM00760"/>
    </source>
</evidence>
<dbReference type="EMBL" id="MFRE01000027">
    <property type="protein sequence ID" value="OGH93596.1"/>
    <property type="molecule type" value="Genomic_DNA"/>
</dbReference>
<evidence type="ECO:0000313" key="14">
    <source>
        <dbReference type="EMBL" id="OGH93596.1"/>
    </source>
</evidence>
<keyword evidence="6 8" id="KW-0446">Lipid-binding</keyword>
<dbReference type="InterPro" id="IPR038454">
    <property type="entry name" value="DnaA_N_sf"/>
</dbReference>
<dbReference type="GO" id="GO:0006275">
    <property type="term" value="P:regulation of DNA replication"/>
    <property type="evidence" value="ECO:0007669"/>
    <property type="project" value="UniProtKB-UniRule"/>
</dbReference>
<evidence type="ECO:0000256" key="1">
    <source>
        <dbReference type="ARBA" id="ARBA00006583"/>
    </source>
</evidence>
<sequence>MTNHEIWQAVLAELELSISKANFNTWFKNTGIISFDEGLAIICVPNTFNQAWIEKKYHHQLIKSLERITEKPIKKLEYKIENIKNITEKFATEQPPQTDPEQIATTEVASSLAAGNGFSINPKYRFENFVVGKGTELAFAAAQAVCNRPGEAYNPLFIYGGVGLGKTHLLQAIGNELLAKNPRCQIMYVSAEKFSNDFISSIKDGNARDFQNRYRLIDALLIDDIQFIAGKDRTQESFFHTFNELHQQNKQVILTSDRPPKAIPALEDRLKSRFEWGMIVDVAAPDFETRAAILAKKCAEKNFPLTQDVLNLVATTVHSNIRELEGALNKIIAYHELKGVGPTFVTVKDLFANMGGMSNHHSVAPKQVIDAVTEFYNVTYEEITSKNREKKLSFPRQIIMYLLREELKMSFPSIGDELGGRDHSTAMHAYEKIRGLLEDDQKLKQELDLIKQKLYINNI</sequence>
<dbReference type="Pfam" id="PF11638">
    <property type="entry name" value="DnaA_N"/>
    <property type="match status" value="1"/>
</dbReference>
<dbReference type="Gene3D" id="1.10.1750.10">
    <property type="match status" value="1"/>
</dbReference>
<dbReference type="Gene3D" id="3.30.300.180">
    <property type="match status" value="1"/>
</dbReference>
<name>A0A1F6PBQ8_9BACT</name>
<dbReference type="SUPFAM" id="SSF48295">
    <property type="entry name" value="TrpR-like"/>
    <property type="match status" value="1"/>
</dbReference>
<dbReference type="InterPro" id="IPR010921">
    <property type="entry name" value="Trp_repressor/repl_initiator"/>
</dbReference>
<dbReference type="NCBIfam" id="TIGR00362">
    <property type="entry name" value="DnaA"/>
    <property type="match status" value="1"/>
</dbReference>
<dbReference type="InterPro" id="IPR001957">
    <property type="entry name" value="Chromosome_initiator_DnaA"/>
</dbReference>
<comment type="similarity">
    <text evidence="1 8 11">Belongs to the DnaA family.</text>
</comment>
<evidence type="ECO:0000256" key="9">
    <source>
        <dbReference type="NCBIfam" id="TIGR00362"/>
    </source>
</evidence>
<dbReference type="Gene3D" id="3.40.50.300">
    <property type="entry name" value="P-loop containing nucleotide triphosphate hydrolases"/>
    <property type="match status" value="1"/>
</dbReference>
<evidence type="ECO:0000256" key="3">
    <source>
        <dbReference type="ARBA" id="ARBA00022705"/>
    </source>
</evidence>
<comment type="domain">
    <text evidence="8">Domain I is involved in oligomerization and binding regulators, domain II is flexibile and of varying length in different bacteria, domain III forms the AAA+ region, while domain IV binds dsDNA.</text>
</comment>
<dbReference type="HAMAP" id="MF_00377">
    <property type="entry name" value="DnaA_bact"/>
    <property type="match status" value="1"/>
</dbReference>
<dbReference type="InterPro" id="IPR024633">
    <property type="entry name" value="DnaA_N_dom"/>
</dbReference>
<comment type="subcellular location">
    <subcellularLocation>
        <location evidence="8">Cytoplasm</location>
    </subcellularLocation>
</comment>
<feature type="region of interest" description="Domain III, AAA+ region" evidence="8">
    <location>
        <begin position="119"/>
        <end position="335"/>
    </location>
</feature>
<evidence type="ECO:0000256" key="2">
    <source>
        <dbReference type="ARBA" id="ARBA00022490"/>
    </source>
</evidence>
<dbReference type="PANTHER" id="PTHR30050:SF2">
    <property type="entry name" value="CHROMOSOMAL REPLICATION INITIATOR PROTEIN DNAA"/>
    <property type="match status" value="1"/>
</dbReference>
<dbReference type="SMART" id="SM00760">
    <property type="entry name" value="Bac_DnaA_C"/>
    <property type="match status" value="1"/>
</dbReference>
<keyword evidence="4 8" id="KW-0547">Nucleotide-binding</keyword>
<dbReference type="Pfam" id="PF00308">
    <property type="entry name" value="Bac_DnaA"/>
    <property type="match status" value="1"/>
</dbReference>
<accession>A0A1F6PBQ8</accession>
<organism evidence="14 15">
    <name type="scientific">Candidatus Magasanikbacteria bacterium RIFOXYD2_FULL_41_14</name>
    <dbReference type="NCBI Taxonomy" id="1798709"/>
    <lineage>
        <taxon>Bacteria</taxon>
        <taxon>Candidatus Magasanikiibacteriota</taxon>
    </lineage>
</organism>
<dbReference type="Pfam" id="PF08299">
    <property type="entry name" value="Bac_DnaA_C"/>
    <property type="match status" value="1"/>
</dbReference>
<feature type="region of interest" description="Domain IV, binds dsDNA" evidence="8">
    <location>
        <begin position="336"/>
        <end position="459"/>
    </location>
</feature>
<evidence type="ECO:0000313" key="15">
    <source>
        <dbReference type="Proteomes" id="UP000178254"/>
    </source>
</evidence>
<dbReference type="InterPro" id="IPR020591">
    <property type="entry name" value="Chromosome_initiator_DnaA-like"/>
</dbReference>
<reference evidence="14 15" key="1">
    <citation type="journal article" date="2016" name="Nat. Commun.">
        <title>Thousands of microbial genomes shed light on interconnected biogeochemical processes in an aquifer system.</title>
        <authorList>
            <person name="Anantharaman K."/>
            <person name="Brown C.T."/>
            <person name="Hug L.A."/>
            <person name="Sharon I."/>
            <person name="Castelle C.J."/>
            <person name="Probst A.J."/>
            <person name="Thomas B.C."/>
            <person name="Singh A."/>
            <person name="Wilkins M.J."/>
            <person name="Karaoz U."/>
            <person name="Brodie E.L."/>
            <person name="Williams K.H."/>
            <person name="Hubbard S.S."/>
            <person name="Banfield J.F."/>
        </authorList>
    </citation>
    <scope>NUCLEOTIDE SEQUENCE [LARGE SCALE GENOMIC DNA]</scope>
</reference>
<dbReference type="SUPFAM" id="SSF52540">
    <property type="entry name" value="P-loop containing nucleoside triphosphate hydrolases"/>
    <property type="match status" value="1"/>
</dbReference>
<dbReference type="PANTHER" id="PTHR30050">
    <property type="entry name" value="CHROMOSOMAL REPLICATION INITIATOR PROTEIN DNAA"/>
    <property type="match status" value="1"/>
</dbReference>
<evidence type="ECO:0000256" key="11">
    <source>
        <dbReference type="RuleBase" id="RU004227"/>
    </source>
</evidence>
<gene>
    <name evidence="8" type="primary">dnaA</name>
    <name evidence="14" type="ORF">A2538_05220</name>
</gene>
<comment type="caution">
    <text evidence="8">Lacks conserved residue(s) required for the propagation of feature annotation.</text>
</comment>
<dbReference type="InterPro" id="IPR013317">
    <property type="entry name" value="DnaA_dom"/>
</dbReference>
<dbReference type="Gene3D" id="1.10.8.60">
    <property type="match status" value="1"/>
</dbReference>
<feature type="binding site" evidence="8">
    <location>
        <position position="166"/>
    </location>
    <ligand>
        <name>ATP</name>
        <dbReference type="ChEBI" id="CHEBI:30616"/>
    </ligand>
</feature>
<protein>
    <recommendedName>
        <fullName evidence="8 9">Chromosomal replication initiator protein DnaA</fullName>
    </recommendedName>
</protein>
<keyword evidence="5 8" id="KW-0067">ATP-binding</keyword>
<dbReference type="GO" id="GO:0005886">
    <property type="term" value="C:plasma membrane"/>
    <property type="evidence" value="ECO:0007669"/>
    <property type="project" value="TreeGrafter"/>
</dbReference>
<dbReference type="GO" id="GO:0006270">
    <property type="term" value="P:DNA replication initiation"/>
    <property type="evidence" value="ECO:0007669"/>
    <property type="project" value="UniProtKB-UniRule"/>
</dbReference>
<dbReference type="InterPro" id="IPR013159">
    <property type="entry name" value="DnaA_C"/>
</dbReference>
<keyword evidence="3 8" id="KW-0235">DNA replication</keyword>
<dbReference type="InterPro" id="IPR027417">
    <property type="entry name" value="P-loop_NTPase"/>
</dbReference>
<dbReference type="STRING" id="1798709.A2538_05220"/>
<dbReference type="GO" id="GO:0008289">
    <property type="term" value="F:lipid binding"/>
    <property type="evidence" value="ECO:0007669"/>
    <property type="project" value="UniProtKB-KW"/>
</dbReference>
<dbReference type="AlphaFoldDB" id="A0A1F6PBQ8"/>
<dbReference type="SMART" id="SM00382">
    <property type="entry name" value="AAA"/>
    <property type="match status" value="1"/>
</dbReference>
<dbReference type="PRINTS" id="PR00051">
    <property type="entry name" value="DNAA"/>
</dbReference>
<feature type="binding site" evidence="8">
    <location>
        <position position="167"/>
    </location>
    <ligand>
        <name>ATP</name>
        <dbReference type="ChEBI" id="CHEBI:30616"/>
    </ligand>
</feature>
<dbReference type="CDD" id="cd00009">
    <property type="entry name" value="AAA"/>
    <property type="match status" value="1"/>
</dbReference>
<evidence type="ECO:0000256" key="5">
    <source>
        <dbReference type="ARBA" id="ARBA00022840"/>
    </source>
</evidence>
<comment type="function">
    <text evidence="8 10">Plays an essential role in the initiation and regulation of chromosomal replication. ATP-DnaA binds to the origin of replication (oriC) to initiate formation of the DNA replication initiation complex once per cell cycle. Binds the DnaA box (a 9 base pair repeat at the origin) and separates the double-stranded (ds)DNA. Forms a right-handed helical filament on oriC DNA; dsDNA binds to the exterior of the filament while single-stranded (ss)DNA is stabiized in the filament's interior. The ATP-DnaA-oriC complex binds and stabilizes one strand of the AT-rich DNA unwinding element (DUE), permitting loading of DNA polymerase. After initiation quickly degrades to an ADP-DnaA complex that is not apt for DNA replication. Binds acidic phospholipids.</text>
</comment>
<keyword evidence="2 8" id="KW-0963">Cytoplasm</keyword>
<proteinExistence type="inferred from homology"/>
<evidence type="ECO:0000259" key="12">
    <source>
        <dbReference type="SMART" id="SM00382"/>
    </source>
</evidence>
<feature type="region of interest" description="Domain I, interacts with DnaA modulators" evidence="8">
    <location>
        <begin position="1"/>
        <end position="105"/>
    </location>
</feature>
<dbReference type="Proteomes" id="UP000178254">
    <property type="component" value="Unassembled WGS sequence"/>
</dbReference>
<evidence type="ECO:0000256" key="4">
    <source>
        <dbReference type="ARBA" id="ARBA00022741"/>
    </source>
</evidence>
<feature type="domain" description="AAA+ ATPase" evidence="12">
    <location>
        <begin position="152"/>
        <end position="282"/>
    </location>
</feature>
<keyword evidence="7 8" id="KW-0238">DNA-binding</keyword>
<evidence type="ECO:0000256" key="7">
    <source>
        <dbReference type="ARBA" id="ARBA00023125"/>
    </source>
</evidence>
<comment type="subunit">
    <text evidence="8">Oligomerizes as a right-handed, spiral filament on DNA at oriC.</text>
</comment>
<dbReference type="CDD" id="cd06571">
    <property type="entry name" value="Bac_DnaA_C"/>
    <property type="match status" value="1"/>
</dbReference>
<feature type="binding site" evidence="8">
    <location>
        <position position="165"/>
    </location>
    <ligand>
        <name>ATP</name>
        <dbReference type="ChEBI" id="CHEBI:30616"/>
    </ligand>
</feature>
<evidence type="ECO:0000256" key="6">
    <source>
        <dbReference type="ARBA" id="ARBA00023121"/>
    </source>
</evidence>
<evidence type="ECO:0000256" key="8">
    <source>
        <dbReference type="HAMAP-Rule" id="MF_00377"/>
    </source>
</evidence>
<dbReference type="InterPro" id="IPR003593">
    <property type="entry name" value="AAA+_ATPase"/>
</dbReference>
<comment type="caution">
    <text evidence="14">The sequence shown here is derived from an EMBL/GenBank/DDBJ whole genome shotgun (WGS) entry which is preliminary data.</text>
</comment>
<dbReference type="GO" id="GO:0005524">
    <property type="term" value="F:ATP binding"/>
    <property type="evidence" value="ECO:0007669"/>
    <property type="project" value="UniProtKB-UniRule"/>
</dbReference>
<dbReference type="GO" id="GO:0005737">
    <property type="term" value="C:cytoplasm"/>
    <property type="evidence" value="ECO:0007669"/>
    <property type="project" value="UniProtKB-SubCell"/>
</dbReference>
<evidence type="ECO:0000256" key="10">
    <source>
        <dbReference type="RuleBase" id="RU000577"/>
    </source>
</evidence>
<feature type="binding site" evidence="8">
    <location>
        <position position="163"/>
    </location>
    <ligand>
        <name>ATP</name>
        <dbReference type="ChEBI" id="CHEBI:30616"/>
    </ligand>
</feature>
<dbReference type="FunFam" id="3.40.50.300:FF:000668">
    <property type="entry name" value="Chromosomal replication initiator protein DnaA"/>
    <property type="match status" value="1"/>
</dbReference>
<feature type="domain" description="Chromosomal replication initiator DnaA C-terminal" evidence="13">
    <location>
        <begin position="364"/>
        <end position="433"/>
    </location>
</feature>